<sequence>MATILPSSGSARAVASSEYPVNTPTSMAFLAPSISMRSPSSCTSSGDAAMPAPRNEAIDPTPRSSLTWGGWRWRGGARAGSPAHGGTRWIPICTGRAARF</sequence>
<reference evidence="2" key="2">
    <citation type="journal article" date="2015" name="Data Brief">
        <title>Shoot transcriptome of the giant reed, Arundo donax.</title>
        <authorList>
            <person name="Barrero R.A."/>
            <person name="Guerrero F.D."/>
            <person name="Moolhuijzen P."/>
            <person name="Goolsby J.A."/>
            <person name="Tidwell J."/>
            <person name="Bellgard S.E."/>
            <person name="Bellgard M.I."/>
        </authorList>
    </citation>
    <scope>NUCLEOTIDE SEQUENCE</scope>
    <source>
        <tissue evidence="2">Shoot tissue taken approximately 20 cm above the soil surface</tissue>
    </source>
</reference>
<dbReference type="EMBL" id="GBRH01161454">
    <property type="protein sequence ID" value="JAE36442.1"/>
    <property type="molecule type" value="Transcribed_RNA"/>
</dbReference>
<organism evidence="2">
    <name type="scientific">Arundo donax</name>
    <name type="common">Giant reed</name>
    <name type="synonym">Donax arundinaceus</name>
    <dbReference type="NCBI Taxonomy" id="35708"/>
    <lineage>
        <taxon>Eukaryota</taxon>
        <taxon>Viridiplantae</taxon>
        <taxon>Streptophyta</taxon>
        <taxon>Embryophyta</taxon>
        <taxon>Tracheophyta</taxon>
        <taxon>Spermatophyta</taxon>
        <taxon>Magnoliopsida</taxon>
        <taxon>Liliopsida</taxon>
        <taxon>Poales</taxon>
        <taxon>Poaceae</taxon>
        <taxon>PACMAD clade</taxon>
        <taxon>Arundinoideae</taxon>
        <taxon>Arundineae</taxon>
        <taxon>Arundo</taxon>
    </lineage>
</organism>
<dbReference type="AlphaFoldDB" id="A0A0A9HI57"/>
<accession>A0A0A9HI57</accession>
<feature type="region of interest" description="Disordered" evidence="1">
    <location>
        <begin position="40"/>
        <end position="72"/>
    </location>
</feature>
<evidence type="ECO:0000313" key="2">
    <source>
        <dbReference type="EMBL" id="JAE36442.1"/>
    </source>
</evidence>
<protein>
    <submittedName>
        <fullName evidence="2">Uncharacterized protein</fullName>
    </submittedName>
</protein>
<reference evidence="2" key="1">
    <citation type="submission" date="2014-09" db="EMBL/GenBank/DDBJ databases">
        <authorList>
            <person name="Magalhaes I.L.F."/>
            <person name="Oliveira U."/>
            <person name="Santos F.R."/>
            <person name="Vidigal T.H.D.A."/>
            <person name="Brescovit A.D."/>
            <person name="Santos A.J."/>
        </authorList>
    </citation>
    <scope>NUCLEOTIDE SEQUENCE</scope>
    <source>
        <tissue evidence="2">Shoot tissue taken approximately 20 cm above the soil surface</tissue>
    </source>
</reference>
<name>A0A0A9HI57_ARUDO</name>
<evidence type="ECO:0000256" key="1">
    <source>
        <dbReference type="SAM" id="MobiDB-lite"/>
    </source>
</evidence>
<proteinExistence type="predicted"/>